<keyword evidence="3" id="KW-1185">Reference proteome</keyword>
<dbReference type="GeneID" id="106818042"/>
<feature type="domain" description="HIT" evidence="2">
    <location>
        <begin position="45"/>
        <end position="153"/>
    </location>
</feature>
<dbReference type="InterPro" id="IPR019808">
    <property type="entry name" value="Histidine_triad_CS"/>
</dbReference>
<proteinExistence type="predicted"/>
<accession>A0ABM1F1C2</accession>
<sequence length="153" mass="16806">MSAPMRKLYRSVVGSYCKSKQLGTTSTSDEVGKAKHAKPDGKKTLFAQIADKTIPADIIYEDNKCMAFNDVQPQAPIHFLVIPKKPIATLADAAEDDTQLLGHLVQVAKRVAIQENMDKGYRLVINNGPDGAQSIYHLHLHVLGGRQMDWPPG</sequence>
<feature type="short sequence motif" description="Histidine triad motif" evidence="1">
    <location>
        <begin position="137"/>
        <end position="141"/>
    </location>
</feature>
<organism evidence="3 4">
    <name type="scientific">Priapulus caudatus</name>
    <name type="common">Priapulid worm</name>
    <dbReference type="NCBI Taxonomy" id="37621"/>
    <lineage>
        <taxon>Eukaryota</taxon>
        <taxon>Metazoa</taxon>
        <taxon>Ecdysozoa</taxon>
        <taxon>Scalidophora</taxon>
        <taxon>Priapulida</taxon>
        <taxon>Priapulimorpha</taxon>
        <taxon>Priapulimorphida</taxon>
        <taxon>Priapulidae</taxon>
        <taxon>Priapulus</taxon>
    </lineage>
</organism>
<dbReference type="CDD" id="cd01276">
    <property type="entry name" value="PKCI_related"/>
    <property type="match status" value="1"/>
</dbReference>
<name>A0ABM1F1C2_PRICU</name>
<dbReference type="PROSITE" id="PS00892">
    <property type="entry name" value="HIT_1"/>
    <property type="match status" value="1"/>
</dbReference>
<dbReference type="Pfam" id="PF01230">
    <property type="entry name" value="HIT"/>
    <property type="match status" value="1"/>
</dbReference>
<dbReference type="PANTHER" id="PTHR23089">
    <property type="entry name" value="HISTIDINE TRIAD HIT PROTEIN"/>
    <property type="match status" value="1"/>
</dbReference>
<dbReference type="PROSITE" id="PS51084">
    <property type="entry name" value="HIT_2"/>
    <property type="match status" value="1"/>
</dbReference>
<dbReference type="InterPro" id="IPR036265">
    <property type="entry name" value="HIT-like_sf"/>
</dbReference>
<dbReference type="Proteomes" id="UP000695022">
    <property type="component" value="Unplaced"/>
</dbReference>
<dbReference type="InterPro" id="IPR001310">
    <property type="entry name" value="Histidine_triad_HIT"/>
</dbReference>
<dbReference type="Gene3D" id="3.30.428.10">
    <property type="entry name" value="HIT-like"/>
    <property type="match status" value="1"/>
</dbReference>
<protein>
    <submittedName>
        <fullName evidence="4">Uncharacterized HIT-like protein Synpcc7942_1390</fullName>
    </submittedName>
</protein>
<evidence type="ECO:0000313" key="3">
    <source>
        <dbReference type="Proteomes" id="UP000695022"/>
    </source>
</evidence>
<dbReference type="SUPFAM" id="SSF54197">
    <property type="entry name" value="HIT-like"/>
    <property type="match status" value="1"/>
</dbReference>
<dbReference type="RefSeq" id="XP_014678243.1">
    <property type="nucleotide sequence ID" value="XM_014822757.1"/>
</dbReference>
<evidence type="ECO:0000256" key="1">
    <source>
        <dbReference type="PROSITE-ProRule" id="PRU00464"/>
    </source>
</evidence>
<dbReference type="PRINTS" id="PR00332">
    <property type="entry name" value="HISTRIAD"/>
</dbReference>
<reference evidence="4" key="1">
    <citation type="submission" date="2025-08" db="UniProtKB">
        <authorList>
            <consortium name="RefSeq"/>
        </authorList>
    </citation>
    <scope>IDENTIFICATION</scope>
</reference>
<evidence type="ECO:0000259" key="2">
    <source>
        <dbReference type="PROSITE" id="PS51084"/>
    </source>
</evidence>
<dbReference type="InterPro" id="IPR011146">
    <property type="entry name" value="HIT-like"/>
</dbReference>
<gene>
    <name evidence="4" type="primary">LOC106818042</name>
</gene>
<evidence type="ECO:0000313" key="4">
    <source>
        <dbReference type="RefSeq" id="XP_014678243.1"/>
    </source>
</evidence>